<evidence type="ECO:0000313" key="2">
    <source>
        <dbReference type="Proteomes" id="UP001283361"/>
    </source>
</evidence>
<gene>
    <name evidence="1" type="ORF">RRG08_061590</name>
</gene>
<organism evidence="1 2">
    <name type="scientific">Elysia crispata</name>
    <name type="common">lettuce slug</name>
    <dbReference type="NCBI Taxonomy" id="231223"/>
    <lineage>
        <taxon>Eukaryota</taxon>
        <taxon>Metazoa</taxon>
        <taxon>Spiralia</taxon>
        <taxon>Lophotrochozoa</taxon>
        <taxon>Mollusca</taxon>
        <taxon>Gastropoda</taxon>
        <taxon>Heterobranchia</taxon>
        <taxon>Euthyneura</taxon>
        <taxon>Panpulmonata</taxon>
        <taxon>Sacoglossa</taxon>
        <taxon>Placobranchoidea</taxon>
        <taxon>Plakobranchidae</taxon>
        <taxon>Elysia</taxon>
    </lineage>
</organism>
<comment type="caution">
    <text evidence="1">The sequence shown here is derived from an EMBL/GenBank/DDBJ whole genome shotgun (WGS) entry which is preliminary data.</text>
</comment>
<sequence>MRGKQSAAVKSSLKPFHVAARWRFSSGGSPNRSSSSPSDCVLCKTIGPPPLPSPTRATVVELVLLVAHGWTISRKTFFYCNIEANFRGRPRTIIKFIKFCIKQSGQYLGVWTSAWGAANSQQQRQTLAQISIVSV</sequence>
<dbReference type="Proteomes" id="UP001283361">
    <property type="component" value="Unassembled WGS sequence"/>
</dbReference>
<dbReference type="EMBL" id="JAWDGP010005499">
    <property type="protein sequence ID" value="KAK3756530.1"/>
    <property type="molecule type" value="Genomic_DNA"/>
</dbReference>
<reference evidence="1" key="1">
    <citation type="journal article" date="2023" name="G3 (Bethesda)">
        <title>A reference genome for the long-term kleptoplast-retaining sea slug Elysia crispata morphotype clarki.</title>
        <authorList>
            <person name="Eastman K.E."/>
            <person name="Pendleton A.L."/>
            <person name="Shaikh M.A."/>
            <person name="Suttiyut T."/>
            <person name="Ogas R."/>
            <person name="Tomko P."/>
            <person name="Gavelis G."/>
            <person name="Widhalm J.R."/>
            <person name="Wisecaver J.H."/>
        </authorList>
    </citation>
    <scope>NUCLEOTIDE SEQUENCE</scope>
    <source>
        <strain evidence="1">ECLA1</strain>
    </source>
</reference>
<proteinExistence type="predicted"/>
<protein>
    <submittedName>
        <fullName evidence="1">Uncharacterized protein</fullName>
    </submittedName>
</protein>
<accession>A0AAE0YT26</accession>
<evidence type="ECO:0000313" key="1">
    <source>
        <dbReference type="EMBL" id="KAK3756530.1"/>
    </source>
</evidence>
<dbReference type="AlphaFoldDB" id="A0AAE0YT26"/>
<keyword evidence="2" id="KW-1185">Reference proteome</keyword>
<name>A0AAE0YT26_9GAST</name>